<comment type="caution">
    <text evidence="2">The sequence shown here is derived from an EMBL/GenBank/DDBJ whole genome shotgun (WGS) entry which is preliminary data.</text>
</comment>
<organism evidence="2 3">
    <name type="scientific">Cotesia glomerata</name>
    <name type="common">Lepidopteran parasitic wasp</name>
    <name type="synonym">Apanteles glomeratus</name>
    <dbReference type="NCBI Taxonomy" id="32391"/>
    <lineage>
        <taxon>Eukaryota</taxon>
        <taxon>Metazoa</taxon>
        <taxon>Ecdysozoa</taxon>
        <taxon>Arthropoda</taxon>
        <taxon>Hexapoda</taxon>
        <taxon>Insecta</taxon>
        <taxon>Pterygota</taxon>
        <taxon>Neoptera</taxon>
        <taxon>Endopterygota</taxon>
        <taxon>Hymenoptera</taxon>
        <taxon>Apocrita</taxon>
        <taxon>Ichneumonoidea</taxon>
        <taxon>Braconidae</taxon>
        <taxon>Microgastrinae</taxon>
        <taxon>Cotesia</taxon>
    </lineage>
</organism>
<proteinExistence type="predicted"/>
<keyword evidence="3" id="KW-1185">Reference proteome</keyword>
<feature type="compositionally biased region" description="Low complexity" evidence="1">
    <location>
        <begin position="83"/>
        <end position="97"/>
    </location>
</feature>
<reference evidence="2 3" key="1">
    <citation type="journal article" date="2021" name="J. Hered.">
        <title>A chromosome-level genome assembly of the parasitoid wasp, Cotesia glomerata (Hymenoptera: Braconidae).</title>
        <authorList>
            <person name="Pinto B.J."/>
            <person name="Weis J.J."/>
            <person name="Gamble T."/>
            <person name="Ode P.J."/>
            <person name="Paul R."/>
            <person name="Zaspel J.M."/>
        </authorList>
    </citation>
    <scope>NUCLEOTIDE SEQUENCE [LARGE SCALE GENOMIC DNA]</scope>
    <source>
        <strain evidence="2">CgM1</strain>
    </source>
</reference>
<sequence length="108" mass="12179">MPVVLLPGATPMGNWNSEYYYAHLHAKNIALSVILSLSMTVDPYFYDNDRQIHLYEEAAGGGGSRKLVSSIPEVQPETNRPGSSSRQRNYQRSSNWRPSNAQVYFSIQ</sequence>
<dbReference type="EMBL" id="JAHXZJ010002609">
    <property type="protein sequence ID" value="KAH0540952.1"/>
    <property type="molecule type" value="Genomic_DNA"/>
</dbReference>
<gene>
    <name evidence="2" type="ORF">KQX54_020642</name>
</gene>
<name>A0AAV7I261_COTGL</name>
<accession>A0AAV7I261</accession>
<protein>
    <submittedName>
        <fullName evidence="2">Uncharacterized protein</fullName>
    </submittedName>
</protein>
<evidence type="ECO:0000313" key="3">
    <source>
        <dbReference type="Proteomes" id="UP000826195"/>
    </source>
</evidence>
<feature type="region of interest" description="Disordered" evidence="1">
    <location>
        <begin position="61"/>
        <end position="99"/>
    </location>
</feature>
<dbReference type="AlphaFoldDB" id="A0AAV7I261"/>
<evidence type="ECO:0000256" key="1">
    <source>
        <dbReference type="SAM" id="MobiDB-lite"/>
    </source>
</evidence>
<dbReference type="Proteomes" id="UP000826195">
    <property type="component" value="Unassembled WGS sequence"/>
</dbReference>
<evidence type="ECO:0000313" key="2">
    <source>
        <dbReference type="EMBL" id="KAH0540952.1"/>
    </source>
</evidence>